<feature type="domain" description="PAC" evidence="7">
    <location>
        <begin position="198"/>
        <end position="248"/>
    </location>
</feature>
<evidence type="ECO:0000256" key="5">
    <source>
        <dbReference type="ARBA" id="ARBA00022777"/>
    </source>
</evidence>
<feature type="domain" description="PAS" evidence="6">
    <location>
        <begin position="249"/>
        <end position="297"/>
    </location>
</feature>
<dbReference type="SMART" id="SM00091">
    <property type="entry name" value="PAS"/>
    <property type="match status" value="2"/>
</dbReference>
<name>A0A7C5HY85_9BACT</name>
<comment type="catalytic activity">
    <reaction evidence="1">
        <text>ATP + protein L-histidine = ADP + protein N-phospho-L-histidine.</text>
        <dbReference type="EC" id="2.7.13.3"/>
    </reaction>
</comment>
<keyword evidence="4" id="KW-0808">Transferase</keyword>
<dbReference type="Proteomes" id="UP000886129">
    <property type="component" value="Unassembled WGS sequence"/>
</dbReference>
<evidence type="ECO:0000259" key="6">
    <source>
        <dbReference type="PROSITE" id="PS50112"/>
    </source>
</evidence>
<comment type="caution">
    <text evidence="8">The sequence shown here is derived from an EMBL/GenBank/DDBJ whole genome shotgun (WGS) entry which is preliminary data.</text>
</comment>
<accession>A0A7C5HY85</accession>
<dbReference type="PROSITE" id="PS50112">
    <property type="entry name" value="PAS"/>
    <property type="match status" value="2"/>
</dbReference>
<dbReference type="AlphaFoldDB" id="A0A7C5HY85"/>
<dbReference type="PROSITE" id="PS50113">
    <property type="entry name" value="PAC"/>
    <property type="match status" value="1"/>
</dbReference>
<gene>
    <name evidence="8" type="ORF">ENL26_00670</name>
</gene>
<organism evidence="8">
    <name type="scientific">Kosmotoga arenicorallina</name>
    <dbReference type="NCBI Taxonomy" id="688066"/>
    <lineage>
        <taxon>Bacteria</taxon>
        <taxon>Thermotogati</taxon>
        <taxon>Thermotogota</taxon>
        <taxon>Thermotogae</taxon>
        <taxon>Kosmotogales</taxon>
        <taxon>Kosmotogaceae</taxon>
        <taxon>Kosmotoga</taxon>
    </lineage>
</organism>
<evidence type="ECO:0000313" key="8">
    <source>
        <dbReference type="EMBL" id="HHF08272.1"/>
    </source>
</evidence>
<evidence type="ECO:0000256" key="1">
    <source>
        <dbReference type="ARBA" id="ARBA00000085"/>
    </source>
</evidence>
<sequence>MFEKLDSSFLKCLLQKQKNALLLFDAQGKLKAWNNSALEIIGLQNKELENLTFTGLFVTPNSEKVLSSLLKGKRNSICFEAVLNAEKSLKVDCESIKAPSSQTFVLCTFHPSSSRETDFGKITEVENWFNVLAETAPMAILIYQNNKWIYANSMAEKISGYTKKELQSMNFWELVKSDYRQFVKETGAKRQKGEKSTECYELEIINKAGKTKWLYLTSDTTVYKGKPAGIVVAMDITTQKEIEKALRESEEKFHKYFEMAQVINLVLDKKGNVKLINKKGINLLGYEKKEIIGKNWF</sequence>
<dbReference type="Pfam" id="PF13426">
    <property type="entry name" value="PAS_9"/>
    <property type="match status" value="3"/>
</dbReference>
<dbReference type="InterPro" id="IPR052162">
    <property type="entry name" value="Sensor_kinase/Photoreceptor"/>
</dbReference>
<feature type="non-terminal residue" evidence="8">
    <location>
        <position position="297"/>
    </location>
</feature>
<dbReference type="NCBIfam" id="TIGR00229">
    <property type="entry name" value="sensory_box"/>
    <property type="match status" value="3"/>
</dbReference>
<evidence type="ECO:0000256" key="3">
    <source>
        <dbReference type="ARBA" id="ARBA00022553"/>
    </source>
</evidence>
<proteinExistence type="predicted"/>
<protein>
    <recommendedName>
        <fullName evidence="2">histidine kinase</fullName>
        <ecNumber evidence="2">2.7.13.3</ecNumber>
    </recommendedName>
</protein>
<dbReference type="InterPro" id="IPR000700">
    <property type="entry name" value="PAS-assoc_C"/>
</dbReference>
<dbReference type="InterPro" id="IPR035965">
    <property type="entry name" value="PAS-like_dom_sf"/>
</dbReference>
<dbReference type="SUPFAM" id="SSF55785">
    <property type="entry name" value="PYP-like sensor domain (PAS domain)"/>
    <property type="match status" value="2"/>
</dbReference>
<dbReference type="EMBL" id="DRTH01000035">
    <property type="protein sequence ID" value="HHF08272.1"/>
    <property type="molecule type" value="Genomic_DNA"/>
</dbReference>
<dbReference type="CDD" id="cd00130">
    <property type="entry name" value="PAS"/>
    <property type="match status" value="2"/>
</dbReference>
<keyword evidence="5" id="KW-0418">Kinase</keyword>
<keyword evidence="3" id="KW-0597">Phosphoprotein</keyword>
<dbReference type="GO" id="GO:0004673">
    <property type="term" value="F:protein histidine kinase activity"/>
    <property type="evidence" value="ECO:0007669"/>
    <property type="project" value="UniProtKB-EC"/>
</dbReference>
<dbReference type="InterPro" id="IPR000014">
    <property type="entry name" value="PAS"/>
</dbReference>
<evidence type="ECO:0000256" key="2">
    <source>
        <dbReference type="ARBA" id="ARBA00012438"/>
    </source>
</evidence>
<reference evidence="8" key="1">
    <citation type="journal article" date="2020" name="mSystems">
        <title>Genome- and Community-Level Interaction Insights into Carbon Utilization and Element Cycling Functions of Hydrothermarchaeota in Hydrothermal Sediment.</title>
        <authorList>
            <person name="Zhou Z."/>
            <person name="Liu Y."/>
            <person name="Xu W."/>
            <person name="Pan J."/>
            <person name="Luo Z.H."/>
            <person name="Li M."/>
        </authorList>
    </citation>
    <scope>NUCLEOTIDE SEQUENCE [LARGE SCALE GENOMIC DNA]</scope>
    <source>
        <strain evidence="8">HyVt-80</strain>
    </source>
</reference>
<evidence type="ECO:0000259" key="7">
    <source>
        <dbReference type="PROSITE" id="PS50113"/>
    </source>
</evidence>
<feature type="domain" description="PAS" evidence="6">
    <location>
        <begin position="6"/>
        <end position="71"/>
    </location>
</feature>
<dbReference type="Gene3D" id="3.30.450.20">
    <property type="entry name" value="PAS domain"/>
    <property type="match status" value="3"/>
</dbReference>
<dbReference type="PANTHER" id="PTHR43304:SF1">
    <property type="entry name" value="PAC DOMAIN-CONTAINING PROTEIN"/>
    <property type="match status" value="1"/>
</dbReference>
<evidence type="ECO:0000256" key="4">
    <source>
        <dbReference type="ARBA" id="ARBA00022679"/>
    </source>
</evidence>
<dbReference type="PANTHER" id="PTHR43304">
    <property type="entry name" value="PHYTOCHROME-LIKE PROTEIN CPH1"/>
    <property type="match status" value="1"/>
</dbReference>
<dbReference type="EC" id="2.7.13.3" evidence="2"/>